<dbReference type="AlphaFoldDB" id="A0A835IVR6"/>
<dbReference type="OrthoDB" id="2020741at2759"/>
<feature type="non-terminal residue" evidence="2">
    <location>
        <position position="471"/>
    </location>
</feature>
<dbReference type="PANTHER" id="PTHR36390:SF1">
    <property type="entry name" value="MYOSIN HEAVY CHAIN-LIKE PROTEIN"/>
    <property type="match status" value="1"/>
</dbReference>
<sequence>MSSSLKNNADHSFDIDELLRVGTLCMELRKERDVLRESQSKSAQIIRGMELEVKSLSEARLEDRKEAETGIASLVCVKQFGHDGSSQSFLLIDPLLLIRFNLYSFSGCNLQDQLNLRNIEANWLGEHVHSLELKLTEIGRLQEKVNQLREELLKSNSERLFLMRELENKEMEVQSSLLCIEKLEEAIASIALDSECEIESLKLDLINLEQVSSEAKKFQEKAAEEKARMDAFIEEFASEIQDSQKMNEFLEEENRNLKEKLETSENLSRTLVKRIEEHLKESLESRDRSELDIWCCNKPENELYLSNETSTCEEVLGPLLSKLAVVAASDEDLKDDLEKMSEKINEYEHLVEQLKDELREEKVKAKEEAEDLTQEMAELRYQITGMLEEECRRRALVEQASLQRIAELEAQDSLVNNQLTWGLQHRSLRVQPPKADYTVDSVIDDDRLRQLFFAWSPEENRVIETGDQSHS</sequence>
<organism evidence="2 3">
    <name type="scientific">Coptis chinensis</name>
    <dbReference type="NCBI Taxonomy" id="261450"/>
    <lineage>
        <taxon>Eukaryota</taxon>
        <taxon>Viridiplantae</taxon>
        <taxon>Streptophyta</taxon>
        <taxon>Embryophyta</taxon>
        <taxon>Tracheophyta</taxon>
        <taxon>Spermatophyta</taxon>
        <taxon>Magnoliopsida</taxon>
        <taxon>Ranunculales</taxon>
        <taxon>Ranunculaceae</taxon>
        <taxon>Coptidoideae</taxon>
        <taxon>Coptis</taxon>
    </lineage>
</organism>
<feature type="coiled-coil region" evidence="1">
    <location>
        <begin position="330"/>
        <end position="389"/>
    </location>
</feature>
<evidence type="ECO:0000313" key="3">
    <source>
        <dbReference type="Proteomes" id="UP000631114"/>
    </source>
</evidence>
<keyword evidence="3" id="KW-1185">Reference proteome</keyword>
<keyword evidence="1" id="KW-0175">Coiled coil</keyword>
<reference evidence="2 3" key="1">
    <citation type="submission" date="2020-10" db="EMBL/GenBank/DDBJ databases">
        <title>The Coptis chinensis genome and diversification of protoberbering-type alkaloids.</title>
        <authorList>
            <person name="Wang B."/>
            <person name="Shu S."/>
            <person name="Song C."/>
            <person name="Liu Y."/>
        </authorList>
    </citation>
    <scope>NUCLEOTIDE SEQUENCE [LARGE SCALE GENOMIC DNA]</scope>
    <source>
        <strain evidence="2">HL-2020</strain>
        <tissue evidence="2">Leaf</tissue>
    </source>
</reference>
<name>A0A835IVR6_9MAGN</name>
<dbReference type="Proteomes" id="UP000631114">
    <property type="component" value="Unassembled WGS sequence"/>
</dbReference>
<feature type="coiled-coil region" evidence="1">
    <location>
        <begin position="208"/>
        <end position="274"/>
    </location>
</feature>
<evidence type="ECO:0000313" key="2">
    <source>
        <dbReference type="EMBL" id="KAF9624123.1"/>
    </source>
</evidence>
<comment type="caution">
    <text evidence="2">The sequence shown here is derived from an EMBL/GenBank/DDBJ whole genome shotgun (WGS) entry which is preliminary data.</text>
</comment>
<protein>
    <submittedName>
        <fullName evidence="2">Uncharacterized protein</fullName>
    </submittedName>
</protein>
<proteinExistence type="predicted"/>
<gene>
    <name evidence="2" type="ORF">IFM89_008061</name>
</gene>
<evidence type="ECO:0000256" key="1">
    <source>
        <dbReference type="SAM" id="Coils"/>
    </source>
</evidence>
<accession>A0A835IVR6</accession>
<dbReference type="PANTHER" id="PTHR36390">
    <property type="entry name" value="MYOSIN HEAVY CHAIN-LIKE PROTEIN"/>
    <property type="match status" value="1"/>
</dbReference>
<dbReference type="EMBL" id="JADFTS010000001">
    <property type="protein sequence ID" value="KAF9624123.1"/>
    <property type="molecule type" value="Genomic_DNA"/>
</dbReference>
<feature type="coiled-coil region" evidence="1">
    <location>
        <begin position="131"/>
        <end position="158"/>
    </location>
</feature>